<reference evidence="8 9" key="1">
    <citation type="submission" date="2014-07" db="EMBL/GenBank/DDBJ databases">
        <title>Porphyromonadaceae bacterium OUH 308042 = ATCC BAA-2681 = DSM 28342 draft genome.</title>
        <authorList>
            <person name="Sydenham T.V."/>
            <person name="Hasman H."/>
            <person name="Justensen U.S."/>
        </authorList>
    </citation>
    <scope>NUCLEOTIDE SEQUENCE [LARGE SCALE GENOMIC DNA]</scope>
    <source>
        <strain evidence="8 9">OUH 308042</strain>
    </source>
</reference>
<dbReference type="AlphaFoldDB" id="A0A0C3RJ12"/>
<comment type="similarity">
    <text evidence="2">Belongs to the SusD family.</text>
</comment>
<sequence length="452" mass="51963">MMKYIQYIVVSLVLFTSCNYLDVEPVGKVIPDEISEFRALLTTAYGTYPQYKRLLTVRSDEVFPDAYGLSYEDHIDLATWNDENPDPITPTYPWTDAYKTIFYANSVIEGVMDAKEDVKTDTREQLLAEAYCLRAYVHFDLLNLYAKWYTPETATSDRGIPLYLTIDIGQEFVPSSVENVYKQIVSDIEEAGKYMQVEEQPAATRYRFSKKSLKAFEARVRLYRGEWELAQKAAEDILPQCPLEDIVTGTVKPWTSESKEAILSMEQVSSTVIREDMYVLDNVLSKYNMDKEGEVYKDARIGLYLRPGYAAAYAGKGGTQGEKVSFRSSEIYLIAAEAAARQDGKLSIAKSYLLTLLKNRLQNSYYNEKATEIEAMNQQQLIDEIMNERARELIFEGHRWFDLRRTTRPEIVKVYFDANFDMHTATLQQDDPKYIIPYPEEAIQNNPNLGGR</sequence>
<feature type="domain" description="SusD-like N-terminal" evidence="7">
    <location>
        <begin position="20"/>
        <end position="222"/>
    </location>
</feature>
<dbReference type="RefSeq" id="WP_041504639.1">
    <property type="nucleotide sequence ID" value="NZ_JPIU01000013.1"/>
</dbReference>
<dbReference type="GO" id="GO:0009279">
    <property type="term" value="C:cell outer membrane"/>
    <property type="evidence" value="ECO:0007669"/>
    <property type="project" value="UniProtKB-SubCell"/>
</dbReference>
<comment type="subcellular location">
    <subcellularLocation>
        <location evidence="1">Cell outer membrane</location>
    </subcellularLocation>
</comment>
<organism evidence="8 9">
    <name type="scientific">Sanguibacteroides justesenii</name>
    <dbReference type="NCBI Taxonomy" id="1547597"/>
    <lineage>
        <taxon>Bacteria</taxon>
        <taxon>Pseudomonadati</taxon>
        <taxon>Bacteroidota</taxon>
        <taxon>Bacteroidia</taxon>
        <taxon>Bacteroidales</taxon>
        <taxon>Porphyromonadaceae</taxon>
        <taxon>Sanguibacteroides</taxon>
    </lineage>
</organism>
<dbReference type="PROSITE" id="PS51257">
    <property type="entry name" value="PROKAR_LIPOPROTEIN"/>
    <property type="match status" value="1"/>
</dbReference>
<keyword evidence="3" id="KW-0732">Signal</keyword>
<evidence type="ECO:0000256" key="1">
    <source>
        <dbReference type="ARBA" id="ARBA00004442"/>
    </source>
</evidence>
<proteinExistence type="inferred from homology"/>
<comment type="caution">
    <text evidence="8">The sequence shown here is derived from an EMBL/GenBank/DDBJ whole genome shotgun (WGS) entry which is preliminary data.</text>
</comment>
<dbReference type="Pfam" id="PF14322">
    <property type="entry name" value="SusD-like_3"/>
    <property type="match status" value="1"/>
</dbReference>
<dbReference type="InterPro" id="IPR012944">
    <property type="entry name" value="SusD_RagB_dom"/>
</dbReference>
<dbReference type="Pfam" id="PF07980">
    <property type="entry name" value="SusD_RagB"/>
    <property type="match status" value="1"/>
</dbReference>
<evidence type="ECO:0000256" key="3">
    <source>
        <dbReference type="ARBA" id="ARBA00022729"/>
    </source>
</evidence>
<keyword evidence="9" id="KW-1185">Reference proteome</keyword>
<dbReference type="InterPro" id="IPR011990">
    <property type="entry name" value="TPR-like_helical_dom_sf"/>
</dbReference>
<gene>
    <name evidence="8" type="ORF">BA92_00210</name>
</gene>
<evidence type="ECO:0000313" key="9">
    <source>
        <dbReference type="Proteomes" id="UP000031980"/>
    </source>
</evidence>
<dbReference type="InterPro" id="IPR033985">
    <property type="entry name" value="SusD-like_N"/>
</dbReference>
<dbReference type="EMBL" id="JPIU01000013">
    <property type="protein sequence ID" value="KIO47591.1"/>
    <property type="molecule type" value="Genomic_DNA"/>
</dbReference>
<evidence type="ECO:0000256" key="5">
    <source>
        <dbReference type="ARBA" id="ARBA00023237"/>
    </source>
</evidence>
<accession>A0A0C3RJ12</accession>
<evidence type="ECO:0000256" key="4">
    <source>
        <dbReference type="ARBA" id="ARBA00023136"/>
    </source>
</evidence>
<keyword evidence="5" id="KW-0998">Cell outer membrane</keyword>
<evidence type="ECO:0000256" key="2">
    <source>
        <dbReference type="ARBA" id="ARBA00006275"/>
    </source>
</evidence>
<name>A0A0C3RJ12_9PORP</name>
<dbReference type="SUPFAM" id="SSF48452">
    <property type="entry name" value="TPR-like"/>
    <property type="match status" value="1"/>
</dbReference>
<feature type="domain" description="RagB/SusD" evidence="6">
    <location>
        <begin position="309"/>
        <end position="449"/>
    </location>
</feature>
<evidence type="ECO:0000259" key="6">
    <source>
        <dbReference type="Pfam" id="PF07980"/>
    </source>
</evidence>
<evidence type="ECO:0000259" key="7">
    <source>
        <dbReference type="Pfam" id="PF14322"/>
    </source>
</evidence>
<protein>
    <submittedName>
        <fullName evidence="8">Glycan metabolism protein</fullName>
    </submittedName>
</protein>
<keyword evidence="4" id="KW-0472">Membrane</keyword>
<dbReference type="Proteomes" id="UP000031980">
    <property type="component" value="Unassembled WGS sequence"/>
</dbReference>
<evidence type="ECO:0000313" key="8">
    <source>
        <dbReference type="EMBL" id="KIO47591.1"/>
    </source>
</evidence>
<dbReference type="Gene3D" id="1.25.40.390">
    <property type="match status" value="1"/>
</dbReference>